<gene>
    <name evidence="1" type="ORF">H6G18_00645</name>
</gene>
<comment type="caution">
    <text evidence="1">The sequence shown here is derived from an EMBL/GenBank/DDBJ whole genome shotgun (WGS) entry which is preliminary data.</text>
</comment>
<sequence>MLAAFPSFGNSVVELVRLPPRLLPYIISSALRGDIATGRCIKTLMSDRLYKGMGVA</sequence>
<protein>
    <submittedName>
        <fullName evidence="1">Uncharacterized protein</fullName>
    </submittedName>
</protein>
<dbReference type="EMBL" id="JACJRF010000001">
    <property type="protein sequence ID" value="MBD2342656.1"/>
    <property type="molecule type" value="Genomic_DNA"/>
</dbReference>
<reference evidence="1 2" key="1">
    <citation type="journal article" date="2020" name="ISME J.">
        <title>Comparative genomics reveals insights into cyanobacterial evolution and habitat adaptation.</title>
        <authorList>
            <person name="Chen M.Y."/>
            <person name="Teng W.K."/>
            <person name="Zhao L."/>
            <person name="Hu C.X."/>
            <person name="Zhou Y.K."/>
            <person name="Han B.P."/>
            <person name="Song L.R."/>
            <person name="Shu W.S."/>
        </authorList>
    </citation>
    <scope>NUCLEOTIDE SEQUENCE [LARGE SCALE GENOMIC DNA]</scope>
    <source>
        <strain evidence="1 2">FACHB-260</strain>
    </source>
</reference>
<accession>A0ABR8CIQ4</accession>
<proteinExistence type="predicted"/>
<dbReference type="Proteomes" id="UP000607281">
    <property type="component" value="Unassembled WGS sequence"/>
</dbReference>
<organism evidence="1 2">
    <name type="scientific">Anabaena subtropica FACHB-260</name>
    <dbReference type="NCBI Taxonomy" id="2692884"/>
    <lineage>
        <taxon>Bacteria</taxon>
        <taxon>Bacillati</taxon>
        <taxon>Cyanobacteriota</taxon>
        <taxon>Cyanophyceae</taxon>
        <taxon>Nostocales</taxon>
        <taxon>Nostocaceae</taxon>
        <taxon>Anabaena</taxon>
    </lineage>
</organism>
<keyword evidence="2" id="KW-1185">Reference proteome</keyword>
<evidence type="ECO:0000313" key="1">
    <source>
        <dbReference type="EMBL" id="MBD2342656.1"/>
    </source>
</evidence>
<evidence type="ECO:0000313" key="2">
    <source>
        <dbReference type="Proteomes" id="UP000607281"/>
    </source>
</evidence>
<name>A0ABR8CIQ4_9NOST</name>